<feature type="transmembrane region" description="Helical" evidence="1">
    <location>
        <begin position="33"/>
        <end position="55"/>
    </location>
</feature>
<name>A0AA48KLH7_9FLAO</name>
<evidence type="ECO:0000313" key="3">
    <source>
        <dbReference type="Proteomes" id="UP001330184"/>
    </source>
</evidence>
<dbReference type="EMBL" id="AP027268">
    <property type="protein sequence ID" value="BDW93137.1"/>
    <property type="molecule type" value="Genomic_DNA"/>
</dbReference>
<dbReference type="AlphaFoldDB" id="A0AA48KLH7"/>
<feature type="transmembrane region" description="Helical" evidence="1">
    <location>
        <begin position="67"/>
        <end position="88"/>
    </location>
</feature>
<reference evidence="2 3" key="1">
    <citation type="submission" date="2023-01" db="EMBL/GenBank/DDBJ databases">
        <title>Complete genome sequence of Muricauda aquimarina strain IFOP_LL357.</title>
        <authorList>
            <person name="Gajardo G."/>
            <person name="Ueki S."/>
            <person name="Maruyama F."/>
        </authorList>
    </citation>
    <scope>NUCLEOTIDE SEQUENCE [LARGE SCALE GENOMIC DNA]</scope>
    <source>
        <strain evidence="2 3">IFOP_LL357</strain>
    </source>
</reference>
<evidence type="ECO:0000313" key="2">
    <source>
        <dbReference type="EMBL" id="BDW93137.1"/>
    </source>
</evidence>
<protein>
    <submittedName>
        <fullName evidence="2">Uncharacterized protein</fullName>
    </submittedName>
</protein>
<evidence type="ECO:0000256" key="1">
    <source>
        <dbReference type="SAM" id="Phobius"/>
    </source>
</evidence>
<keyword evidence="1" id="KW-0812">Transmembrane</keyword>
<keyword evidence="1" id="KW-0472">Membrane</keyword>
<accession>A0AA48KLH7</accession>
<gene>
    <name evidence="2" type="ORF">MACH07_19690</name>
</gene>
<keyword evidence="1" id="KW-1133">Transmembrane helix</keyword>
<dbReference type="Proteomes" id="UP001330184">
    <property type="component" value="Chromosome"/>
</dbReference>
<sequence>MLISKRQIFILFSIAVLLAVPFVAMQFSSEVNWSLFDFIGAGILLSIIGFTIDFVHRKTRSRNKRSLILLAIFILFLLVWIELAVGLFNTPFAGN</sequence>
<keyword evidence="3" id="KW-1185">Reference proteome</keyword>
<organism evidence="2 3">
    <name type="scientific">Flagellimonas marinaquae</name>
    <dbReference type="NCBI Taxonomy" id="254955"/>
    <lineage>
        <taxon>Bacteria</taxon>
        <taxon>Pseudomonadati</taxon>
        <taxon>Bacteroidota</taxon>
        <taxon>Flavobacteriia</taxon>
        <taxon>Flavobacteriales</taxon>
        <taxon>Flavobacteriaceae</taxon>
        <taxon>Flagellimonas</taxon>
    </lineage>
</organism>
<dbReference type="RefSeq" id="WP_252079154.1">
    <property type="nucleotide sequence ID" value="NZ_AP027268.1"/>
</dbReference>
<proteinExistence type="predicted"/>
<feature type="transmembrane region" description="Helical" evidence="1">
    <location>
        <begin position="7"/>
        <end position="27"/>
    </location>
</feature>